<dbReference type="SUPFAM" id="SSF50814">
    <property type="entry name" value="Lipocalins"/>
    <property type="match status" value="1"/>
</dbReference>
<evidence type="ECO:0000313" key="2">
    <source>
        <dbReference type="Proteomes" id="UP000728032"/>
    </source>
</evidence>
<dbReference type="CDD" id="cd00742">
    <property type="entry name" value="FABP"/>
    <property type="match status" value="1"/>
</dbReference>
<proteinExistence type="predicted"/>
<gene>
    <name evidence="1" type="ORF">ONB1V03_LOCUS12937</name>
</gene>
<evidence type="ECO:0000313" key="1">
    <source>
        <dbReference type="EMBL" id="CAD7656298.1"/>
    </source>
</evidence>
<accession>A0A7R9QSM5</accession>
<dbReference type="Proteomes" id="UP000728032">
    <property type="component" value="Unassembled WGS sequence"/>
</dbReference>
<dbReference type="Gene3D" id="2.40.128.20">
    <property type="match status" value="1"/>
</dbReference>
<name>A0A7R9QSM5_9ACAR</name>
<keyword evidence="2" id="KW-1185">Reference proteome</keyword>
<dbReference type="AlphaFoldDB" id="A0A7R9QSM5"/>
<reference evidence="1" key="1">
    <citation type="submission" date="2020-11" db="EMBL/GenBank/DDBJ databases">
        <authorList>
            <person name="Tran Van P."/>
        </authorList>
    </citation>
    <scope>NUCLEOTIDE SEQUENCE</scope>
</reference>
<dbReference type="EMBL" id="OC925717">
    <property type="protein sequence ID" value="CAD7656298.1"/>
    <property type="molecule type" value="Genomic_DNA"/>
</dbReference>
<dbReference type="InterPro" id="IPR012674">
    <property type="entry name" value="Calycin"/>
</dbReference>
<dbReference type="OrthoDB" id="10016075at2759"/>
<protein>
    <submittedName>
        <fullName evidence="1">Uncharacterized protein</fullName>
    </submittedName>
</protein>
<organism evidence="1">
    <name type="scientific">Oppiella nova</name>
    <dbReference type="NCBI Taxonomy" id="334625"/>
    <lineage>
        <taxon>Eukaryota</taxon>
        <taxon>Metazoa</taxon>
        <taxon>Ecdysozoa</taxon>
        <taxon>Arthropoda</taxon>
        <taxon>Chelicerata</taxon>
        <taxon>Arachnida</taxon>
        <taxon>Acari</taxon>
        <taxon>Acariformes</taxon>
        <taxon>Sarcoptiformes</taxon>
        <taxon>Oribatida</taxon>
        <taxon>Brachypylina</taxon>
        <taxon>Oppioidea</taxon>
        <taxon>Oppiidae</taxon>
        <taxon>Oppiella</taxon>
    </lineage>
</organism>
<dbReference type="EMBL" id="CAJPVJ010010892">
    <property type="protein sequence ID" value="CAG2173485.1"/>
    <property type="molecule type" value="Genomic_DNA"/>
</dbReference>
<sequence>MSAFIGKFKEISSSNLVALCKEQVQGHNVILNQFQVGKEFDSNHHDGTTTKALMVLDDNKLVMTMGDKKGTRIVFEIVGNELRTTLTAGPVVGVITYARQ</sequence>